<dbReference type="Proteomes" id="UP001221411">
    <property type="component" value="Unassembled WGS sequence"/>
</dbReference>
<proteinExistence type="predicted"/>
<evidence type="ECO:0008006" key="3">
    <source>
        <dbReference type="Google" id="ProtNLM"/>
    </source>
</evidence>
<accession>A0ABT5EP51</accession>
<evidence type="ECO:0000313" key="1">
    <source>
        <dbReference type="EMBL" id="MDC0742968.1"/>
    </source>
</evidence>
<dbReference type="PANTHER" id="PTHR35580">
    <property type="entry name" value="CELL SURFACE GLYCOPROTEIN (S-LAYER PROTEIN)-LIKE PROTEIN"/>
    <property type="match status" value="1"/>
</dbReference>
<dbReference type="SUPFAM" id="SSF50998">
    <property type="entry name" value="Quinoprotein alcohol dehydrogenase-like"/>
    <property type="match status" value="1"/>
</dbReference>
<sequence>MRGGLRILTFAAGALGGVGCGEGVLDTGMAVHGNALLPTAGRGEVVWARAFGDPAAYTHGSAVAVGPADEIVIAGDAGGTLDLGLGPIVSPTGEGRLFVAGLDPQGRTRFGVRFDNALIEGPKGMAVGAGGHVFVGGRLLGTTDFGAGPLGSSGDAFVLALTPDGKTAWARTFSATLRASVTSLAVDPRGNVVLAGVFRGTMVLGTNAFSGAGNIFLARLDPQGNITWSKGLPGMNPQYVRAVAVDREGHVVIAGSFYDSIDLGDGRRESAGDTDVFVAKFTEAGTLLHGLRFGGSRHDTAPDLALDVEGNAFLAGLFRGELDLRDAPLSATEPSLYLAKLDPQGRTLFARGFQGSTHRPLLAVDASGELRLGGGFRGTLHLGDVPLEASGDDVFLAKLTSDGTVLWRHGYGDDEFQAASSLAVDPQGNTLVIGSFRGTLDFGGEPLVGQEPSDAFITKLSP</sequence>
<dbReference type="RefSeq" id="WP_271918334.1">
    <property type="nucleotide sequence ID" value="NZ_JAQNDO010000001.1"/>
</dbReference>
<name>A0ABT5EP51_9BACT</name>
<dbReference type="PANTHER" id="PTHR35580:SF1">
    <property type="entry name" value="PHYTASE-LIKE DOMAIN-CONTAINING PROTEIN"/>
    <property type="match status" value="1"/>
</dbReference>
<dbReference type="EMBL" id="JAQNDO010000001">
    <property type="protein sequence ID" value="MDC0742968.1"/>
    <property type="molecule type" value="Genomic_DNA"/>
</dbReference>
<comment type="caution">
    <text evidence="1">The sequence shown here is derived from an EMBL/GenBank/DDBJ whole genome shotgun (WGS) entry which is preliminary data.</text>
</comment>
<evidence type="ECO:0000313" key="2">
    <source>
        <dbReference type="Proteomes" id="UP001221411"/>
    </source>
</evidence>
<keyword evidence="2" id="KW-1185">Reference proteome</keyword>
<dbReference type="InterPro" id="IPR011047">
    <property type="entry name" value="Quinoprotein_ADH-like_sf"/>
</dbReference>
<dbReference type="PROSITE" id="PS51257">
    <property type="entry name" value="PROKAR_LIPOPROTEIN"/>
    <property type="match status" value="1"/>
</dbReference>
<organism evidence="1 2">
    <name type="scientific">Polyangium mundeleinium</name>
    <dbReference type="NCBI Taxonomy" id="2995306"/>
    <lineage>
        <taxon>Bacteria</taxon>
        <taxon>Pseudomonadati</taxon>
        <taxon>Myxococcota</taxon>
        <taxon>Polyangia</taxon>
        <taxon>Polyangiales</taxon>
        <taxon>Polyangiaceae</taxon>
        <taxon>Polyangium</taxon>
    </lineage>
</organism>
<dbReference type="Gene3D" id="2.80.10.50">
    <property type="match status" value="1"/>
</dbReference>
<reference evidence="1 2" key="1">
    <citation type="submission" date="2022-11" db="EMBL/GenBank/DDBJ databases">
        <title>Minimal conservation of predation-associated metabolite biosynthetic gene clusters underscores biosynthetic potential of Myxococcota including descriptions for ten novel species: Archangium lansinium sp. nov., Myxococcus landrumus sp. nov., Nannocystis bai.</title>
        <authorList>
            <person name="Ahearne A."/>
            <person name="Stevens C."/>
            <person name="Dowd S."/>
        </authorList>
    </citation>
    <scope>NUCLEOTIDE SEQUENCE [LARGE SCALE GENOMIC DNA]</scope>
    <source>
        <strain evidence="1 2">RJM3</strain>
    </source>
</reference>
<dbReference type="InterPro" id="IPR052918">
    <property type="entry name" value="Motility_Chemotaxis_Reg"/>
</dbReference>
<protein>
    <recommendedName>
        <fullName evidence="3">Cell surface protein</fullName>
    </recommendedName>
</protein>
<gene>
    <name evidence="1" type="ORF">POL67_16585</name>
</gene>